<evidence type="ECO:0000259" key="6">
    <source>
        <dbReference type="Pfam" id="PF21036"/>
    </source>
</evidence>
<sequence>MRVLFTTFAAKSHVHIHIPLAWALRSAGHDVCVASQPDLTEYVSHTGLTAVGVGEPLGLDVKMAGANRRRDTEEPADDPDFLADADLSGLLPERRTYTYLRNAFELMASYVYPSLSSESMIEDLVAFARRWKPDLVIWDTHTFAGAIAATVTGAAHARLLFGADLLGHSRQLFLRELDRLPAGEGSDPLADWLGQVLDVYGEPFTQDVVTGHWTMDGLPSGMRLPVAGQHHVPVRFVPYNGPSVLPDWLGEPPDRPRVCLTLGSTGREVLGADRASVADLLDAVADVDAEVVATLSAEQLAGVGKVPENVRVVDFVPLDALLPSCSVIVHQGGAGTFQNSHLHGVPQIIVPDLLWDSEYKMRYLRSTGSGLAVPDVDRFDAAQLRDMIVRVLTDRSFERNAAGVRREMQSMPTPRDIVPTLVRLTTEYR</sequence>
<dbReference type="Gene3D" id="3.40.50.2000">
    <property type="entry name" value="Glycogen Phosphorylase B"/>
    <property type="match status" value="2"/>
</dbReference>
<dbReference type="EMBL" id="NGFN01000004">
    <property type="protein sequence ID" value="OUD04937.1"/>
    <property type="molecule type" value="Genomic_DNA"/>
</dbReference>
<dbReference type="InterPro" id="IPR002213">
    <property type="entry name" value="UDP_glucos_trans"/>
</dbReference>
<dbReference type="Proteomes" id="UP000195105">
    <property type="component" value="Unassembled WGS sequence"/>
</dbReference>
<dbReference type="PANTHER" id="PTHR48050:SF13">
    <property type="entry name" value="STEROL 3-BETA-GLUCOSYLTRANSFERASE UGT80A2"/>
    <property type="match status" value="1"/>
</dbReference>
<dbReference type="PANTHER" id="PTHR48050">
    <property type="entry name" value="STEROL 3-BETA-GLUCOSYLTRANSFERASE"/>
    <property type="match status" value="1"/>
</dbReference>
<keyword evidence="8" id="KW-1185">Reference proteome</keyword>
<evidence type="ECO:0000256" key="1">
    <source>
        <dbReference type="ARBA" id="ARBA00006962"/>
    </source>
</evidence>
<comment type="similarity">
    <text evidence="1">Belongs to the glycosyltransferase 28 family.</text>
</comment>
<evidence type="ECO:0000313" key="7">
    <source>
        <dbReference type="EMBL" id="OUD04937.1"/>
    </source>
</evidence>
<proteinExistence type="inferred from homology"/>
<evidence type="ECO:0000256" key="2">
    <source>
        <dbReference type="ARBA" id="ARBA00022676"/>
    </source>
</evidence>
<gene>
    <name evidence="7" type="ORF">CA983_01415</name>
</gene>
<dbReference type="GO" id="GO:0008194">
    <property type="term" value="F:UDP-glycosyltransferase activity"/>
    <property type="evidence" value="ECO:0007669"/>
    <property type="project" value="InterPro"/>
</dbReference>
<dbReference type="InterPro" id="IPR030953">
    <property type="entry name" value="Glycosyl_450act"/>
</dbReference>
<evidence type="ECO:0000256" key="3">
    <source>
        <dbReference type="ARBA" id="ARBA00022679"/>
    </source>
</evidence>
<dbReference type="AlphaFoldDB" id="A0A2C9ZNK7"/>
<dbReference type="InterPro" id="IPR048284">
    <property type="entry name" value="EryCIII-like_N"/>
</dbReference>
<dbReference type="GO" id="GO:0017000">
    <property type="term" value="P:antibiotic biosynthetic process"/>
    <property type="evidence" value="ECO:0007669"/>
    <property type="project" value="UniProtKB-KW"/>
</dbReference>
<keyword evidence="2" id="KW-0328">Glycosyltransferase</keyword>
<comment type="caution">
    <text evidence="7">The sequence shown here is derived from an EMBL/GenBank/DDBJ whole genome shotgun (WGS) entry which is preliminary data.</text>
</comment>
<feature type="domain" description="Erythromycin biosynthesis protein CIII-like C-terminal" evidence="5">
    <location>
        <begin position="279"/>
        <end position="424"/>
    </location>
</feature>
<dbReference type="Pfam" id="PF06722">
    <property type="entry name" value="EryCIII-like_C"/>
    <property type="match status" value="1"/>
</dbReference>
<dbReference type="SUPFAM" id="SSF53756">
    <property type="entry name" value="UDP-Glycosyltransferase/glycogen phosphorylase"/>
    <property type="match status" value="1"/>
</dbReference>
<dbReference type="RefSeq" id="WP_086599017.1">
    <property type="nucleotide sequence ID" value="NZ_NGFN01000004.1"/>
</dbReference>
<protein>
    <submittedName>
        <fullName evidence="7">Glycosyl transferase family 28</fullName>
    </submittedName>
</protein>
<dbReference type="NCBIfam" id="TIGR04516">
    <property type="entry name" value="glycosyl_450act"/>
    <property type="match status" value="1"/>
</dbReference>
<organism evidence="7 8">
    <name type="scientific">Streptomyces swartbergensis</name>
    <dbReference type="NCBI Taxonomy" id="487165"/>
    <lineage>
        <taxon>Bacteria</taxon>
        <taxon>Bacillati</taxon>
        <taxon>Actinomycetota</taxon>
        <taxon>Actinomycetes</taxon>
        <taxon>Kitasatosporales</taxon>
        <taxon>Streptomycetaceae</taxon>
        <taxon>Streptomyces</taxon>
    </lineage>
</organism>
<evidence type="ECO:0000256" key="4">
    <source>
        <dbReference type="ARBA" id="ARBA00023194"/>
    </source>
</evidence>
<dbReference type="InterPro" id="IPR010610">
    <property type="entry name" value="EryCIII-like_C"/>
</dbReference>
<accession>A0A2C9ZNK7</accession>
<dbReference type="InterPro" id="IPR050426">
    <property type="entry name" value="Glycosyltransferase_28"/>
</dbReference>
<keyword evidence="3 7" id="KW-0808">Transferase</keyword>
<evidence type="ECO:0000313" key="8">
    <source>
        <dbReference type="Proteomes" id="UP000195105"/>
    </source>
</evidence>
<feature type="domain" description="Erythromycin biosynthesis protein CIII-like N-terminal" evidence="6">
    <location>
        <begin position="22"/>
        <end position="263"/>
    </location>
</feature>
<keyword evidence="4" id="KW-0045">Antibiotic biosynthesis</keyword>
<reference evidence="7 8" key="1">
    <citation type="submission" date="2017-05" db="EMBL/GenBank/DDBJ databases">
        <title>Biotechnological potential of actinobacteria isolated from South African environments.</title>
        <authorList>
            <person name="Le Roes-Hill M."/>
            <person name="Prins A."/>
            <person name="Durrell K.A."/>
        </authorList>
    </citation>
    <scope>NUCLEOTIDE SEQUENCE [LARGE SCALE GENOMIC DNA]</scope>
    <source>
        <strain evidence="7 8">HMC13</strain>
    </source>
</reference>
<dbReference type="Pfam" id="PF21036">
    <property type="entry name" value="EryCIII-like_N"/>
    <property type="match status" value="1"/>
</dbReference>
<dbReference type="GO" id="GO:0016758">
    <property type="term" value="F:hexosyltransferase activity"/>
    <property type="evidence" value="ECO:0007669"/>
    <property type="project" value="UniProtKB-ARBA"/>
</dbReference>
<dbReference type="FunFam" id="3.40.50.2000:FF:000072">
    <property type="entry name" value="Glycosyl transferase"/>
    <property type="match status" value="1"/>
</dbReference>
<name>A0A2C9ZNK7_9ACTN</name>
<dbReference type="CDD" id="cd03784">
    <property type="entry name" value="GT1_Gtf-like"/>
    <property type="match status" value="1"/>
</dbReference>
<evidence type="ECO:0000259" key="5">
    <source>
        <dbReference type="Pfam" id="PF06722"/>
    </source>
</evidence>